<dbReference type="EMBL" id="GL348715">
    <property type="protein sequence ID" value="EFH61426.1"/>
    <property type="molecule type" value="Genomic_DNA"/>
</dbReference>
<sequence length="300" mass="35191">MAMSDVTQDLVEDVISRVPLTSRRSVRSTCKNWNTLSKNLSFRKINLAKARAETKQEFPAIMILEYKVYLMSFDLRGIHNDDEDVESSIKREAVCCYASPKNLIRGLWFGTLEPRDYYHNEDNYALGYEMKNKSCRPSHKILRFLDTYDMRVNKRLYEFEIYNLDSNSWKILNVTRVGKIPYYQRGVSLKGNTYWFVQSKYPGGEIWSFGPGLKMPIYPVAEDTVTLSSVRDEQLAVLFHRRDSLHMEIWITTEIEPKEVWWGSKLFLTVNINPLTCYQFPFERGSFFVDEEKKVAVIFG</sequence>
<protein>
    <recommendedName>
        <fullName evidence="1">F-box domain-containing protein</fullName>
    </recommendedName>
</protein>
<organism evidence="3">
    <name type="scientific">Arabidopsis lyrata subsp. lyrata</name>
    <name type="common">Lyre-leaved rock-cress</name>
    <dbReference type="NCBI Taxonomy" id="81972"/>
    <lineage>
        <taxon>Eukaryota</taxon>
        <taxon>Viridiplantae</taxon>
        <taxon>Streptophyta</taxon>
        <taxon>Embryophyta</taxon>
        <taxon>Tracheophyta</taxon>
        <taxon>Spermatophyta</taxon>
        <taxon>Magnoliopsida</taxon>
        <taxon>eudicotyledons</taxon>
        <taxon>Gunneridae</taxon>
        <taxon>Pentapetalae</taxon>
        <taxon>rosids</taxon>
        <taxon>malvids</taxon>
        <taxon>Brassicales</taxon>
        <taxon>Brassicaceae</taxon>
        <taxon>Camelineae</taxon>
        <taxon>Arabidopsis</taxon>
    </lineage>
</organism>
<name>D7L675_ARALL</name>
<feature type="domain" description="F-box" evidence="1">
    <location>
        <begin position="6"/>
        <end position="46"/>
    </location>
</feature>
<accession>D7L675</accession>
<dbReference type="InterPro" id="IPR006527">
    <property type="entry name" value="F-box-assoc_dom_typ1"/>
</dbReference>
<dbReference type="Pfam" id="PF00646">
    <property type="entry name" value="F-box"/>
    <property type="match status" value="1"/>
</dbReference>
<dbReference type="Pfam" id="PF07734">
    <property type="entry name" value="FBA_1"/>
    <property type="match status" value="1"/>
</dbReference>
<keyword evidence="3" id="KW-1185">Reference proteome</keyword>
<dbReference type="Gramene" id="scaffold_301972.1">
    <property type="protein sequence ID" value="scaffold_301972.1"/>
    <property type="gene ID" value="scaffold_301972.1"/>
</dbReference>
<dbReference type="Proteomes" id="UP000008694">
    <property type="component" value="Unassembled WGS sequence"/>
</dbReference>
<dbReference type="InterPro" id="IPR036047">
    <property type="entry name" value="F-box-like_dom_sf"/>
</dbReference>
<proteinExistence type="predicted"/>
<gene>
    <name evidence="2" type="ORF">ARALYDRAFT_898002</name>
</gene>
<evidence type="ECO:0000313" key="2">
    <source>
        <dbReference type="EMBL" id="EFH61426.1"/>
    </source>
</evidence>
<dbReference type="SMART" id="SM00256">
    <property type="entry name" value="FBOX"/>
    <property type="match status" value="1"/>
</dbReference>
<evidence type="ECO:0000313" key="3">
    <source>
        <dbReference type="Proteomes" id="UP000008694"/>
    </source>
</evidence>
<dbReference type="InterPro" id="IPR050796">
    <property type="entry name" value="SCF_F-box_component"/>
</dbReference>
<dbReference type="InterPro" id="IPR001810">
    <property type="entry name" value="F-box_dom"/>
</dbReference>
<evidence type="ECO:0000259" key="1">
    <source>
        <dbReference type="SMART" id="SM00256"/>
    </source>
</evidence>
<dbReference type="SUPFAM" id="SSF81383">
    <property type="entry name" value="F-box domain"/>
    <property type="match status" value="1"/>
</dbReference>
<dbReference type="NCBIfam" id="TIGR01640">
    <property type="entry name" value="F_box_assoc_1"/>
    <property type="match status" value="1"/>
</dbReference>
<dbReference type="PANTHER" id="PTHR31672:SF9">
    <property type="entry name" value="F-BOX DOMAIN-CONTAINING PROTEIN"/>
    <property type="match status" value="1"/>
</dbReference>
<dbReference type="HOGENOM" id="CLU_034692_0_0_1"/>
<dbReference type="InterPro" id="IPR017451">
    <property type="entry name" value="F-box-assoc_interact_dom"/>
</dbReference>
<dbReference type="AlphaFoldDB" id="D7L675"/>
<dbReference type="PANTHER" id="PTHR31672">
    <property type="entry name" value="BNACNNG10540D PROTEIN"/>
    <property type="match status" value="1"/>
</dbReference>
<reference evidence="3" key="1">
    <citation type="journal article" date="2011" name="Nat. Genet.">
        <title>The Arabidopsis lyrata genome sequence and the basis of rapid genome size change.</title>
        <authorList>
            <person name="Hu T.T."/>
            <person name="Pattyn P."/>
            <person name="Bakker E.G."/>
            <person name="Cao J."/>
            <person name="Cheng J.-F."/>
            <person name="Clark R.M."/>
            <person name="Fahlgren N."/>
            <person name="Fawcett J.A."/>
            <person name="Grimwood J."/>
            <person name="Gundlach H."/>
            <person name="Haberer G."/>
            <person name="Hollister J.D."/>
            <person name="Ossowski S."/>
            <person name="Ottilar R.P."/>
            <person name="Salamov A.A."/>
            <person name="Schneeberger K."/>
            <person name="Spannagl M."/>
            <person name="Wang X."/>
            <person name="Yang L."/>
            <person name="Nasrallah M.E."/>
            <person name="Bergelson J."/>
            <person name="Carrington J.C."/>
            <person name="Gaut B.S."/>
            <person name="Schmutz J."/>
            <person name="Mayer K.F.X."/>
            <person name="Van de Peer Y."/>
            <person name="Grigoriev I.V."/>
            <person name="Nordborg M."/>
            <person name="Weigel D."/>
            <person name="Guo Y.-L."/>
        </authorList>
    </citation>
    <scope>NUCLEOTIDE SEQUENCE [LARGE SCALE GENOMIC DNA]</scope>
    <source>
        <strain evidence="3">cv. MN47</strain>
    </source>
</reference>